<comment type="similarity">
    <text evidence="1">Belongs to the acyl coenzyme A hydrolase family.</text>
</comment>
<evidence type="ECO:0000256" key="4">
    <source>
        <dbReference type="ARBA" id="ARBA00022946"/>
    </source>
</evidence>
<gene>
    <name evidence="6" type="ORF">AKO1_003953</name>
</gene>
<dbReference type="CDD" id="cd03442">
    <property type="entry name" value="BFIT_BACH"/>
    <property type="match status" value="2"/>
</dbReference>
<dbReference type="EMBL" id="JAOPGA020001708">
    <property type="protein sequence ID" value="KAL0490636.1"/>
    <property type="molecule type" value="Genomic_DNA"/>
</dbReference>
<name>A0AAW2ZN85_9EUKA</name>
<keyword evidence="3" id="KW-0378">Hydrolase</keyword>
<feature type="domain" description="HotDog ACOT-type" evidence="5">
    <location>
        <begin position="247"/>
        <end position="359"/>
    </location>
</feature>
<evidence type="ECO:0000313" key="7">
    <source>
        <dbReference type="Proteomes" id="UP001431209"/>
    </source>
</evidence>
<keyword evidence="7" id="KW-1185">Reference proteome</keyword>
<evidence type="ECO:0000256" key="1">
    <source>
        <dbReference type="ARBA" id="ARBA00010458"/>
    </source>
</evidence>
<keyword evidence="4" id="KW-0809">Transit peptide</keyword>
<accession>A0AAW2ZN85</accession>
<dbReference type="PROSITE" id="PS51770">
    <property type="entry name" value="HOTDOG_ACOT"/>
    <property type="match status" value="2"/>
</dbReference>
<sequence>MSENDINGTRFDRRANMQRRFLELVSHQKEQDKDKTSFEIRPRAPSESRVVIDLPLLQDERLRDVYITSTKGLRIGRVLEDLDAMAGEISYKHAEGFSALRSVAIVTATCDRIELVKPISLVDLRFDGWVTWVGNSSMEVRIEVQQKKSIEATEFDVCAVAYFVMVARDYKKGGSAPVHTLNIVTEQDGKLYEQGQKNQARRKSSAEKALIRTPPSEGELQLVHQIFINAQSLKMNSSDSSDHKFMNQSCMCSTKVMHPQQKNLHNKIFGGYLMREACDIAWSAAYVFGQHEPEFMSLDDNHFIKPVDVGTIVNFNAKVVFVHDDIITVRVEAQVIDPKSSKRQTTNVFHFGFKTATSKKVIPETYEEAMLYIEGKRIYEKKLHSPNGLDKQ</sequence>
<evidence type="ECO:0000256" key="3">
    <source>
        <dbReference type="ARBA" id="ARBA00022801"/>
    </source>
</evidence>
<dbReference type="InterPro" id="IPR033120">
    <property type="entry name" value="HOTDOG_ACOT"/>
</dbReference>
<organism evidence="6 7">
    <name type="scientific">Acrasis kona</name>
    <dbReference type="NCBI Taxonomy" id="1008807"/>
    <lineage>
        <taxon>Eukaryota</taxon>
        <taxon>Discoba</taxon>
        <taxon>Heterolobosea</taxon>
        <taxon>Tetramitia</taxon>
        <taxon>Eutetramitia</taxon>
        <taxon>Acrasidae</taxon>
        <taxon>Acrasis</taxon>
    </lineage>
</organism>
<evidence type="ECO:0000313" key="6">
    <source>
        <dbReference type="EMBL" id="KAL0490636.1"/>
    </source>
</evidence>
<dbReference type="PANTHER" id="PTHR12655:SF0">
    <property type="entry name" value="ACYL-COENZYME A THIOESTERASE 9, MITOCHONDRIAL"/>
    <property type="match status" value="1"/>
</dbReference>
<dbReference type="InterPro" id="IPR029069">
    <property type="entry name" value="HotDog_dom_sf"/>
</dbReference>
<dbReference type="SUPFAM" id="SSF54637">
    <property type="entry name" value="Thioesterase/thiol ester dehydrase-isomerase"/>
    <property type="match status" value="2"/>
</dbReference>
<dbReference type="GO" id="GO:0047617">
    <property type="term" value="F:fatty acyl-CoA hydrolase activity"/>
    <property type="evidence" value="ECO:0007669"/>
    <property type="project" value="TreeGrafter"/>
</dbReference>
<dbReference type="Pfam" id="PF03061">
    <property type="entry name" value="4HBT"/>
    <property type="match status" value="1"/>
</dbReference>
<reference evidence="6 7" key="1">
    <citation type="submission" date="2024-03" db="EMBL/GenBank/DDBJ databases">
        <title>The Acrasis kona genome and developmental transcriptomes reveal deep origins of eukaryotic multicellular pathways.</title>
        <authorList>
            <person name="Sheikh S."/>
            <person name="Fu C.-J."/>
            <person name="Brown M.W."/>
            <person name="Baldauf S.L."/>
        </authorList>
    </citation>
    <scope>NUCLEOTIDE SEQUENCE [LARGE SCALE GENOMIC DNA]</scope>
    <source>
        <strain evidence="6 7">ATCC MYA-3509</strain>
    </source>
</reference>
<evidence type="ECO:0000256" key="2">
    <source>
        <dbReference type="ARBA" id="ARBA00022737"/>
    </source>
</evidence>
<feature type="domain" description="HotDog ACOT-type" evidence="5">
    <location>
        <begin position="46"/>
        <end position="171"/>
    </location>
</feature>
<protein>
    <submittedName>
        <fullName evidence="6">Acot9</fullName>
    </submittedName>
</protein>
<comment type="caution">
    <text evidence="6">The sequence shown here is derived from an EMBL/GenBank/DDBJ whole genome shotgun (WGS) entry which is preliminary data.</text>
</comment>
<dbReference type="InterPro" id="IPR006683">
    <property type="entry name" value="Thioestr_dom"/>
</dbReference>
<keyword evidence="2" id="KW-0677">Repeat</keyword>
<proteinExistence type="inferred from homology"/>
<dbReference type="PANTHER" id="PTHR12655">
    <property type="entry name" value="ACYL-COA THIOESTERASE"/>
    <property type="match status" value="1"/>
</dbReference>
<dbReference type="GO" id="GO:0006637">
    <property type="term" value="P:acyl-CoA metabolic process"/>
    <property type="evidence" value="ECO:0007669"/>
    <property type="project" value="TreeGrafter"/>
</dbReference>
<dbReference type="AlphaFoldDB" id="A0AAW2ZN85"/>
<dbReference type="Gene3D" id="3.10.129.10">
    <property type="entry name" value="Hotdog Thioesterase"/>
    <property type="match status" value="2"/>
</dbReference>
<evidence type="ECO:0000259" key="5">
    <source>
        <dbReference type="PROSITE" id="PS51770"/>
    </source>
</evidence>
<dbReference type="Proteomes" id="UP001431209">
    <property type="component" value="Unassembled WGS sequence"/>
</dbReference>